<dbReference type="Proteomes" id="UP000198287">
    <property type="component" value="Unassembled WGS sequence"/>
</dbReference>
<organism evidence="2 3">
    <name type="scientific">Folsomia candida</name>
    <name type="common">Springtail</name>
    <dbReference type="NCBI Taxonomy" id="158441"/>
    <lineage>
        <taxon>Eukaryota</taxon>
        <taxon>Metazoa</taxon>
        <taxon>Ecdysozoa</taxon>
        <taxon>Arthropoda</taxon>
        <taxon>Hexapoda</taxon>
        <taxon>Collembola</taxon>
        <taxon>Entomobryomorpha</taxon>
        <taxon>Isotomoidea</taxon>
        <taxon>Isotomidae</taxon>
        <taxon>Proisotominae</taxon>
        <taxon>Folsomia</taxon>
    </lineage>
</organism>
<accession>A0A226D6B7</accession>
<sequence length="179" mass="19740">MTFIITILISSTLLGLSTTQIFPNLTGCEPKLGDCSFFRCMDNTIPCGDGGYALGYGIKMCEGFQRKKSSFSLAGQQWLDDVLFCEQTALQPWSVPNPFYTCSTLESAGAVHHSNCWTKSSPTYCSLSPEDLSNFLVTARQSVMPPVTFASLIKPCDVVRECGLDFYDEVLLDTLLRVD</sequence>
<evidence type="ECO:0000313" key="2">
    <source>
        <dbReference type="EMBL" id="OXA41092.1"/>
    </source>
</evidence>
<evidence type="ECO:0000256" key="1">
    <source>
        <dbReference type="SAM" id="SignalP"/>
    </source>
</evidence>
<dbReference type="OrthoDB" id="9970481at2759"/>
<proteinExistence type="predicted"/>
<protein>
    <submittedName>
        <fullName evidence="2">Uncharacterized protein</fullName>
    </submittedName>
</protein>
<dbReference type="EMBL" id="LNIX01000030">
    <property type="protein sequence ID" value="OXA41092.1"/>
    <property type="molecule type" value="Genomic_DNA"/>
</dbReference>
<name>A0A226D6B7_FOLCA</name>
<feature type="chain" id="PRO_5012714171" evidence="1">
    <location>
        <begin position="20"/>
        <end position="179"/>
    </location>
</feature>
<keyword evidence="3" id="KW-1185">Reference proteome</keyword>
<reference evidence="2 3" key="1">
    <citation type="submission" date="2015-12" db="EMBL/GenBank/DDBJ databases">
        <title>The genome of Folsomia candida.</title>
        <authorList>
            <person name="Faddeeva A."/>
            <person name="Derks M.F."/>
            <person name="Anvar Y."/>
            <person name="Smit S."/>
            <person name="Van Straalen N."/>
            <person name="Roelofs D."/>
        </authorList>
    </citation>
    <scope>NUCLEOTIDE SEQUENCE [LARGE SCALE GENOMIC DNA]</scope>
    <source>
        <strain evidence="2 3">VU population</strain>
        <tissue evidence="2">Whole body</tissue>
    </source>
</reference>
<comment type="caution">
    <text evidence="2">The sequence shown here is derived from an EMBL/GenBank/DDBJ whole genome shotgun (WGS) entry which is preliminary data.</text>
</comment>
<gene>
    <name evidence="2" type="ORF">Fcan01_23940</name>
</gene>
<evidence type="ECO:0000313" key="3">
    <source>
        <dbReference type="Proteomes" id="UP000198287"/>
    </source>
</evidence>
<keyword evidence="1" id="KW-0732">Signal</keyword>
<dbReference type="AlphaFoldDB" id="A0A226D6B7"/>
<feature type="signal peptide" evidence="1">
    <location>
        <begin position="1"/>
        <end position="19"/>
    </location>
</feature>